<dbReference type="PROSITE" id="PS00166">
    <property type="entry name" value="ENOYL_COA_HYDRATASE"/>
    <property type="match status" value="1"/>
</dbReference>
<dbReference type="InterPro" id="IPR029045">
    <property type="entry name" value="ClpP/crotonase-like_dom_sf"/>
</dbReference>
<dbReference type="NCBIfam" id="NF046063">
    <property type="entry name" value="oxepin_alt"/>
    <property type="match status" value="1"/>
</dbReference>
<dbReference type="NCBIfam" id="NF005700">
    <property type="entry name" value="PRK07511.1"/>
    <property type="match status" value="1"/>
</dbReference>
<reference evidence="5" key="1">
    <citation type="journal article" date="2019" name="Int. J. Syst. Evol. Microbiol.">
        <title>The Global Catalogue of Microorganisms (GCM) 10K type strain sequencing project: providing services to taxonomists for standard genome sequencing and annotation.</title>
        <authorList>
            <consortium name="The Broad Institute Genomics Platform"/>
            <consortium name="The Broad Institute Genome Sequencing Center for Infectious Disease"/>
            <person name="Wu L."/>
            <person name="Ma J."/>
        </authorList>
    </citation>
    <scope>NUCLEOTIDE SEQUENCE [LARGE SCALE GENOMIC DNA]</scope>
    <source>
        <strain evidence="5">CGMCC 1.12371</strain>
    </source>
</reference>
<protein>
    <submittedName>
        <fullName evidence="4">Oxepin-CoA hydrolase, alternative type</fullName>
        <ecNumber evidence="4">3.3.2.12</ecNumber>
    </submittedName>
</protein>
<dbReference type="Pfam" id="PF00378">
    <property type="entry name" value="ECH_1"/>
    <property type="match status" value="1"/>
</dbReference>
<name>A0ABW2QNB1_9BURK</name>
<dbReference type="PANTHER" id="PTHR11941">
    <property type="entry name" value="ENOYL-COA HYDRATASE-RELATED"/>
    <property type="match status" value="1"/>
</dbReference>
<dbReference type="CDD" id="cd06558">
    <property type="entry name" value="crotonase-like"/>
    <property type="match status" value="1"/>
</dbReference>
<dbReference type="EMBL" id="JBHTCA010000016">
    <property type="protein sequence ID" value="MFC7410594.1"/>
    <property type="molecule type" value="Genomic_DNA"/>
</dbReference>
<dbReference type="EC" id="3.3.2.12" evidence="4"/>
<dbReference type="InterPro" id="IPR014748">
    <property type="entry name" value="Enoyl-CoA_hydra_C"/>
</dbReference>
<dbReference type="Gene3D" id="1.10.12.10">
    <property type="entry name" value="Lyase 2-enoyl-coa Hydratase, Chain A, domain 2"/>
    <property type="match status" value="1"/>
</dbReference>
<dbReference type="Gene3D" id="3.90.226.10">
    <property type="entry name" value="2-enoyl-CoA Hydratase, Chain A, domain 1"/>
    <property type="match status" value="1"/>
</dbReference>
<dbReference type="InterPro" id="IPR018376">
    <property type="entry name" value="Enoyl-CoA_hyd/isom_CS"/>
</dbReference>
<accession>A0ABW2QNB1</accession>
<dbReference type="InterPro" id="IPR001753">
    <property type="entry name" value="Enoyl-CoA_hydra/iso"/>
</dbReference>
<keyword evidence="5" id="KW-1185">Reference proteome</keyword>
<evidence type="ECO:0000256" key="1">
    <source>
        <dbReference type="ARBA" id="ARBA00005254"/>
    </source>
</evidence>
<sequence>MAASLQSHSVGATMVLTISNPEHRNALGPDIYTAGIEAFNAADSNPEVRSIVLTGEGAHFCAGGQLQRLKDNRQKPPEFQARGMDEGLHSWIEAIHACSKPVIAAVEGACAGAGFSVALACDMVVAADNAVFVMAYSNVGLSPDGGGSWALARQLPRATVMQLLMLGERMSSPRLHALGLVNEVTAPTASVNAALALAERLNARAPNVLASLKELVNDAPNQALHAQLSAERDHFVRNLHHANGGEGIGAFLEKREPRYR</sequence>
<dbReference type="PANTHER" id="PTHR11941:SF133">
    <property type="entry name" value="1,2-EPOXYPHENYLACETYL-COA ISOMERASE"/>
    <property type="match status" value="1"/>
</dbReference>
<comment type="caution">
    <text evidence="4">The sequence shown here is derived from an EMBL/GenBank/DDBJ whole genome shotgun (WGS) entry which is preliminary data.</text>
</comment>
<evidence type="ECO:0000313" key="4">
    <source>
        <dbReference type="EMBL" id="MFC7410594.1"/>
    </source>
</evidence>
<dbReference type="GO" id="GO:0016787">
    <property type="term" value="F:hydrolase activity"/>
    <property type="evidence" value="ECO:0007669"/>
    <property type="project" value="UniProtKB-KW"/>
</dbReference>
<comment type="similarity">
    <text evidence="1 3">Belongs to the enoyl-CoA hydratase/isomerase family.</text>
</comment>
<dbReference type="SUPFAM" id="SSF52096">
    <property type="entry name" value="ClpP/crotonase"/>
    <property type="match status" value="1"/>
</dbReference>
<organism evidence="4 5">
    <name type="scientific">Hydrogenophaga atypica</name>
    <dbReference type="NCBI Taxonomy" id="249409"/>
    <lineage>
        <taxon>Bacteria</taxon>
        <taxon>Pseudomonadati</taxon>
        <taxon>Pseudomonadota</taxon>
        <taxon>Betaproteobacteria</taxon>
        <taxon>Burkholderiales</taxon>
        <taxon>Comamonadaceae</taxon>
        <taxon>Hydrogenophaga</taxon>
    </lineage>
</organism>
<dbReference type="RefSeq" id="WP_382225880.1">
    <property type="nucleotide sequence ID" value="NZ_JBHTCA010000016.1"/>
</dbReference>
<evidence type="ECO:0000256" key="2">
    <source>
        <dbReference type="ARBA" id="ARBA00023239"/>
    </source>
</evidence>
<keyword evidence="2" id="KW-0456">Lyase</keyword>
<dbReference type="Proteomes" id="UP001596501">
    <property type="component" value="Unassembled WGS sequence"/>
</dbReference>
<keyword evidence="4" id="KW-0378">Hydrolase</keyword>
<evidence type="ECO:0000256" key="3">
    <source>
        <dbReference type="RuleBase" id="RU003707"/>
    </source>
</evidence>
<proteinExistence type="inferred from homology"/>
<evidence type="ECO:0000313" key="5">
    <source>
        <dbReference type="Proteomes" id="UP001596501"/>
    </source>
</evidence>
<gene>
    <name evidence="4" type="ORF">ACFQPB_17165</name>
</gene>